<name>A0A1S1YTC0_FLAPC</name>
<reference evidence="1 2" key="1">
    <citation type="journal article" date="2012" name="Int. J. Syst. Evol. Microbiol.">
        <title>Flammeovirga pacifica sp. nov., isolated from deep-sea sediment.</title>
        <authorList>
            <person name="Xu H."/>
            <person name="Fu Y."/>
            <person name="Yang N."/>
            <person name="Ding Z."/>
            <person name="Lai Q."/>
            <person name="Zeng R."/>
        </authorList>
    </citation>
    <scope>NUCLEOTIDE SEQUENCE [LARGE SCALE GENOMIC DNA]</scope>
    <source>
        <strain evidence="2">DSM 24597 / LMG 26175 / WPAGA1</strain>
    </source>
</reference>
<sequence>MIQGGCKSIENKNETPLFSDYTIRQEKPLLSDLEQITGIVKSGNKGKVWIHENTQNDPYIYLYDIPTGKQIKKVFVRGTSFSWEDLRSSNKDGVYSIHIADTGNANKSRNTLQVYTFDEDLVEDDFVAPYIKNYSFPDEPKDIRAMLVNSKSEEYYFFTYSMKNAEIFKISMHQQEGVLKKVGCFGLKNIKSADLSEDNSSIVFLTDLGVYVYPLSRGKLIEESLKNKKTVFEYPINNTLETKGVCYTNKKEIYLISNDKQATTPIVSIFENGKMNTELNN</sequence>
<keyword evidence="2" id="KW-1185">Reference proteome</keyword>
<evidence type="ECO:0000313" key="1">
    <source>
        <dbReference type="EMBL" id="OHX64258.1"/>
    </source>
</evidence>
<dbReference type="EMBL" id="JRYR02000002">
    <property type="protein sequence ID" value="OHX64258.1"/>
    <property type="molecule type" value="Genomic_DNA"/>
</dbReference>
<accession>A0A1S1YTC0</accession>
<dbReference type="AlphaFoldDB" id="A0A1S1YTC0"/>
<comment type="caution">
    <text evidence="1">The sequence shown here is derived from an EMBL/GenBank/DDBJ whole genome shotgun (WGS) entry which is preliminary data.</text>
</comment>
<protein>
    <submittedName>
        <fullName evidence="1">Uncharacterized protein</fullName>
    </submittedName>
</protein>
<dbReference type="Proteomes" id="UP000179797">
    <property type="component" value="Unassembled WGS sequence"/>
</dbReference>
<proteinExistence type="predicted"/>
<gene>
    <name evidence="1" type="ORF">NH26_21900</name>
</gene>
<organism evidence="1 2">
    <name type="scientific">Flammeovirga pacifica</name>
    <dbReference type="NCBI Taxonomy" id="915059"/>
    <lineage>
        <taxon>Bacteria</taxon>
        <taxon>Pseudomonadati</taxon>
        <taxon>Bacteroidota</taxon>
        <taxon>Cytophagia</taxon>
        <taxon>Cytophagales</taxon>
        <taxon>Flammeovirgaceae</taxon>
        <taxon>Flammeovirga</taxon>
    </lineage>
</organism>
<dbReference type="STRING" id="915059.NH26_21900"/>
<dbReference type="SUPFAM" id="SSF63829">
    <property type="entry name" value="Calcium-dependent phosphotriesterase"/>
    <property type="match status" value="1"/>
</dbReference>
<evidence type="ECO:0000313" key="2">
    <source>
        <dbReference type="Proteomes" id="UP000179797"/>
    </source>
</evidence>